<proteinExistence type="predicted"/>
<feature type="chain" id="PRO_5004735314" evidence="1">
    <location>
        <begin position="36"/>
        <end position="331"/>
    </location>
</feature>
<evidence type="ECO:0000256" key="1">
    <source>
        <dbReference type="SAM" id="SignalP"/>
    </source>
</evidence>
<reference evidence="3" key="1">
    <citation type="journal article" date="2013" name="Genome Announc.">
        <title>Draft genome sequence of Pseudozyma brasiliensis sp. nov. strain GHG001, a high producer of endo-1,4-xylanase isolated from an insect pest of sugarcane.</title>
        <authorList>
            <person name="Oliveira J.V.D.C."/>
            <person name="dos Santos R.A.C."/>
            <person name="Borges T.A."/>
            <person name="Riano-Pachon D.M."/>
            <person name="Goldman G.H."/>
        </authorList>
    </citation>
    <scope>NUCLEOTIDE SEQUENCE [LARGE SCALE GENOMIC DNA]</scope>
    <source>
        <strain evidence="3">GHG001</strain>
    </source>
</reference>
<evidence type="ECO:0000313" key="3">
    <source>
        <dbReference type="Proteomes" id="UP000019377"/>
    </source>
</evidence>
<sequence length="331" mass="36350">MERVSPSNGSAKSSAVKWYMVALFFLLAVAGATTAQDVADSPSDIYALINSICDITDKQGLASGCGLRHVERLHKRGDVVQIIERGTVDQDAFDNLDHWAEVFGKKFEPYDDDDNIRVTFANTMYLVTNHTADANARRSVVRRDGEAKTLIDTSHDRVETGTRSIPYDFGVSSGDDCNQLYCSGQGNGGLTGTTDMGRLVQISYKNQYVCQSRRATARIQILGEVVDSISLVHVKETMKALLEREQTGEIRDVCYDNARWKSTVWKTVPSANVRHILPSGQESNMLVTVDLQFERNNEFSFICSTLLSFLGELPGGGAMGQGISALVGCNN</sequence>
<dbReference type="EMBL" id="KI545858">
    <property type="protein sequence ID" value="EST08534.1"/>
    <property type="molecule type" value="Genomic_DNA"/>
</dbReference>
<accession>V5F039</accession>
<feature type="signal peptide" evidence="1">
    <location>
        <begin position="1"/>
        <end position="35"/>
    </location>
</feature>
<gene>
    <name evidence="2" type="ORF">PSEUBRA_SCAF16g05395</name>
</gene>
<name>V5F039_KALBG</name>
<dbReference type="Proteomes" id="UP000019377">
    <property type="component" value="Unassembled WGS sequence"/>
</dbReference>
<keyword evidence="1" id="KW-0732">Signal</keyword>
<protein>
    <submittedName>
        <fullName evidence="2">Uncharacterized protein</fullName>
    </submittedName>
</protein>
<dbReference type="HOGENOM" id="CLU_839703_0_0_1"/>
<dbReference type="AlphaFoldDB" id="V5F039"/>
<dbReference type="GeneID" id="27417802"/>
<keyword evidence="3" id="KW-1185">Reference proteome</keyword>
<dbReference type="eggNOG" id="ENOG502TGMW">
    <property type="taxonomic scope" value="Eukaryota"/>
</dbReference>
<dbReference type="OrthoDB" id="10508888at2759"/>
<evidence type="ECO:0000313" key="2">
    <source>
        <dbReference type="EMBL" id="EST08534.1"/>
    </source>
</evidence>
<organism evidence="2 3">
    <name type="scientific">Kalmanozyma brasiliensis (strain GHG001)</name>
    <name type="common">Yeast</name>
    <name type="synonym">Pseudozyma brasiliensis</name>
    <dbReference type="NCBI Taxonomy" id="1365824"/>
    <lineage>
        <taxon>Eukaryota</taxon>
        <taxon>Fungi</taxon>
        <taxon>Dikarya</taxon>
        <taxon>Basidiomycota</taxon>
        <taxon>Ustilaginomycotina</taxon>
        <taxon>Ustilaginomycetes</taxon>
        <taxon>Ustilaginales</taxon>
        <taxon>Ustilaginaceae</taxon>
        <taxon>Kalmanozyma</taxon>
    </lineage>
</organism>